<protein>
    <submittedName>
        <fullName evidence="1">Uncharacterized protein</fullName>
    </submittedName>
</protein>
<accession>A0A1F5TNZ9</accession>
<organism evidence="1 2">
    <name type="scientific">Candidatus Falkowbacteria bacterium RIFOXYC2_FULL_47_12</name>
    <dbReference type="NCBI Taxonomy" id="1798004"/>
    <lineage>
        <taxon>Bacteria</taxon>
        <taxon>Candidatus Falkowiibacteriota</taxon>
    </lineage>
</organism>
<gene>
    <name evidence="1" type="ORF">A2477_04565</name>
</gene>
<evidence type="ECO:0000313" key="2">
    <source>
        <dbReference type="Proteomes" id="UP000177939"/>
    </source>
</evidence>
<dbReference type="Proteomes" id="UP000177939">
    <property type="component" value="Unassembled WGS sequence"/>
</dbReference>
<proteinExistence type="predicted"/>
<dbReference type="EMBL" id="MFGL01000018">
    <property type="protein sequence ID" value="OGF40715.1"/>
    <property type="molecule type" value="Genomic_DNA"/>
</dbReference>
<sequence>MVIALTHEKRGILTIHHLTPVSRGGDKRKAKNMLAIWWNRHRSWHHVFGNSSLLEIICTLEEVQIYTSNNEFFLKIQNAAERKTGKEWRQMRHETATMLHRQIGCNLVSRVILVLLFEKNRWHNVFNGGSIDHAIALCQRIQKWKGRLNGEFRF</sequence>
<dbReference type="AlphaFoldDB" id="A0A1F5TNZ9"/>
<evidence type="ECO:0000313" key="1">
    <source>
        <dbReference type="EMBL" id="OGF40715.1"/>
    </source>
</evidence>
<name>A0A1F5TNZ9_9BACT</name>
<comment type="caution">
    <text evidence="1">The sequence shown here is derived from an EMBL/GenBank/DDBJ whole genome shotgun (WGS) entry which is preliminary data.</text>
</comment>
<reference evidence="1 2" key="1">
    <citation type="journal article" date="2016" name="Nat. Commun.">
        <title>Thousands of microbial genomes shed light on interconnected biogeochemical processes in an aquifer system.</title>
        <authorList>
            <person name="Anantharaman K."/>
            <person name="Brown C.T."/>
            <person name="Hug L.A."/>
            <person name="Sharon I."/>
            <person name="Castelle C.J."/>
            <person name="Probst A.J."/>
            <person name="Thomas B.C."/>
            <person name="Singh A."/>
            <person name="Wilkins M.J."/>
            <person name="Karaoz U."/>
            <person name="Brodie E.L."/>
            <person name="Williams K.H."/>
            <person name="Hubbard S.S."/>
            <person name="Banfield J.F."/>
        </authorList>
    </citation>
    <scope>NUCLEOTIDE SEQUENCE [LARGE SCALE GENOMIC DNA]</scope>
</reference>